<dbReference type="InterPro" id="IPR001310">
    <property type="entry name" value="Histidine_triad_HIT"/>
</dbReference>
<dbReference type="PROSITE" id="PS51084">
    <property type="entry name" value="HIT_2"/>
    <property type="match status" value="1"/>
</dbReference>
<accession>A0A1C3HKH9</accession>
<gene>
    <name evidence="4" type="ORF">PWN146_04247</name>
</gene>
<dbReference type="GO" id="GO:0003824">
    <property type="term" value="F:catalytic activity"/>
    <property type="evidence" value="ECO:0007669"/>
    <property type="project" value="InterPro"/>
</dbReference>
<evidence type="ECO:0000313" key="4">
    <source>
        <dbReference type="EMBL" id="SAY45518.1"/>
    </source>
</evidence>
<name>A0A1C3HKH9_SERMA</name>
<proteinExistence type="predicted"/>
<dbReference type="SUPFAM" id="SSF54197">
    <property type="entry name" value="HIT-like"/>
    <property type="match status" value="1"/>
</dbReference>
<dbReference type="PANTHER" id="PTHR46648">
    <property type="entry name" value="HIT FAMILY PROTEIN 1"/>
    <property type="match status" value="1"/>
</dbReference>
<sequence length="153" mass="17099">MSCIFCDIVAGKAPCHKIWEDDDHLAFLSIFPNTDGFSVVIPKVHHPSYAFDLPDEVLSALMLATKRVAKQLDRAFDDVGRCGMVFEGYGVDHVHAKLIPLHGTASLDQWRPIESTSPKFFERYEGYISSHDAARADDDRLAALAARIRQRAV</sequence>
<feature type="domain" description="HIT" evidence="3">
    <location>
        <begin position="4"/>
        <end position="109"/>
    </location>
</feature>
<dbReference type="InterPro" id="IPR011146">
    <property type="entry name" value="HIT-like"/>
</dbReference>
<evidence type="ECO:0000256" key="2">
    <source>
        <dbReference type="PROSITE-ProRule" id="PRU00464"/>
    </source>
</evidence>
<evidence type="ECO:0000256" key="1">
    <source>
        <dbReference type="PIRSR" id="PIRSR601310-1"/>
    </source>
</evidence>
<dbReference type="AlphaFoldDB" id="A0A1C3HKH9"/>
<comment type="caution">
    <text evidence="2">Lacks conserved residue(s) required for the propagation of feature annotation.</text>
</comment>
<dbReference type="EMBL" id="LT575490">
    <property type="protein sequence ID" value="SAY45518.1"/>
    <property type="molecule type" value="Genomic_DNA"/>
</dbReference>
<reference evidence="4" key="1">
    <citation type="submission" date="2016-05" db="EMBL/GenBank/DDBJ databases">
        <authorList>
            <person name="Cock P.J.A."/>
            <person name="Cock P.J.A."/>
        </authorList>
    </citation>
    <scope>NUCLEOTIDE SEQUENCE</scope>
    <source>
        <strain evidence="4">PWN146_assembly</strain>
    </source>
</reference>
<organism evidence="4">
    <name type="scientific">Serratia marcescens</name>
    <dbReference type="NCBI Taxonomy" id="615"/>
    <lineage>
        <taxon>Bacteria</taxon>
        <taxon>Pseudomonadati</taxon>
        <taxon>Pseudomonadota</taxon>
        <taxon>Gammaproteobacteria</taxon>
        <taxon>Enterobacterales</taxon>
        <taxon>Yersiniaceae</taxon>
        <taxon>Serratia</taxon>
    </lineage>
</organism>
<dbReference type="PANTHER" id="PTHR46648:SF1">
    <property type="entry name" value="ADENOSINE 5'-MONOPHOSPHORAMIDASE HNT1"/>
    <property type="match status" value="1"/>
</dbReference>
<dbReference type="PRINTS" id="PR00332">
    <property type="entry name" value="HISTRIAD"/>
</dbReference>
<dbReference type="GO" id="GO:0009117">
    <property type="term" value="P:nucleotide metabolic process"/>
    <property type="evidence" value="ECO:0007669"/>
    <property type="project" value="TreeGrafter"/>
</dbReference>
<feature type="active site" description="Tele-AMP-histidine intermediate" evidence="1">
    <location>
        <position position="95"/>
    </location>
</feature>
<dbReference type="Gene3D" id="3.30.428.10">
    <property type="entry name" value="HIT-like"/>
    <property type="match status" value="1"/>
</dbReference>
<dbReference type="InterPro" id="IPR036265">
    <property type="entry name" value="HIT-like_sf"/>
</dbReference>
<evidence type="ECO:0000259" key="3">
    <source>
        <dbReference type="PROSITE" id="PS51084"/>
    </source>
</evidence>
<protein>
    <submittedName>
        <fullName evidence="4">HIT domain protein</fullName>
    </submittedName>
</protein>
<dbReference type="Pfam" id="PF01230">
    <property type="entry name" value="HIT"/>
    <property type="match status" value="1"/>
</dbReference>